<dbReference type="GO" id="GO:0070733">
    <property type="term" value="F:AMPylase activity"/>
    <property type="evidence" value="ECO:0007669"/>
    <property type="project" value="UniProtKB-EC"/>
</dbReference>
<dbReference type="EMBL" id="JAGTAR010000008">
    <property type="protein sequence ID" value="MBR8535263.1"/>
    <property type="molecule type" value="Genomic_DNA"/>
</dbReference>
<dbReference type="Gene3D" id="1.10.3290.10">
    <property type="entry name" value="Fido-like domain"/>
    <property type="match status" value="1"/>
</dbReference>
<evidence type="ECO:0000256" key="6">
    <source>
        <dbReference type="ARBA" id="ARBA00047939"/>
    </source>
</evidence>
<evidence type="ECO:0000256" key="2">
    <source>
        <dbReference type="ARBA" id="ARBA00022695"/>
    </source>
</evidence>
<dbReference type="GO" id="GO:0051302">
    <property type="term" value="P:regulation of cell division"/>
    <property type="evidence" value="ECO:0007669"/>
    <property type="project" value="TreeGrafter"/>
</dbReference>
<dbReference type="PANTHER" id="PTHR39560:SF1">
    <property type="entry name" value="PROTEIN ADENYLYLTRANSFERASE FIC-RELATED"/>
    <property type="match status" value="1"/>
</dbReference>
<dbReference type="GO" id="GO:0005524">
    <property type="term" value="F:ATP binding"/>
    <property type="evidence" value="ECO:0007669"/>
    <property type="project" value="UniProtKB-KW"/>
</dbReference>
<evidence type="ECO:0000259" key="8">
    <source>
        <dbReference type="PROSITE" id="PS51459"/>
    </source>
</evidence>
<evidence type="ECO:0000313" key="9">
    <source>
        <dbReference type="EMBL" id="MBR8535263.1"/>
    </source>
</evidence>
<evidence type="ECO:0000256" key="1">
    <source>
        <dbReference type="ARBA" id="ARBA00022679"/>
    </source>
</evidence>
<dbReference type="RefSeq" id="WP_212189168.1">
    <property type="nucleotide sequence ID" value="NZ_JAGTAR010000008.1"/>
</dbReference>
<reference evidence="9" key="1">
    <citation type="journal article" date="2018" name="Int. J. Syst. Evol. Microbiol.">
        <title>Carboxylicivirga sediminis sp. nov., isolated from coastal sediment.</title>
        <authorList>
            <person name="Wang F.Q."/>
            <person name="Ren L.H."/>
            <person name="Zou R.J."/>
            <person name="Sun Y.Z."/>
            <person name="Liu X.J."/>
            <person name="Jiang F."/>
            <person name="Liu L.J."/>
        </authorList>
    </citation>
    <scope>NUCLEOTIDE SEQUENCE</scope>
    <source>
        <strain evidence="9">JR1</strain>
    </source>
</reference>
<comment type="caution">
    <text evidence="9">The sequence shown here is derived from an EMBL/GenBank/DDBJ whole genome shotgun (WGS) entry which is preliminary data.</text>
</comment>
<protein>
    <recommendedName>
        <fullName evidence="5">protein adenylyltransferase</fullName>
        <ecNumber evidence="5">2.7.7.108</ecNumber>
    </recommendedName>
</protein>
<dbReference type="SUPFAM" id="SSF140931">
    <property type="entry name" value="Fic-like"/>
    <property type="match status" value="1"/>
</dbReference>
<comment type="catalytic activity">
    <reaction evidence="6">
        <text>L-threonyl-[protein] + ATP = 3-O-(5'-adenylyl)-L-threonyl-[protein] + diphosphate</text>
        <dbReference type="Rhea" id="RHEA:54292"/>
        <dbReference type="Rhea" id="RHEA-COMP:11060"/>
        <dbReference type="Rhea" id="RHEA-COMP:13847"/>
        <dbReference type="ChEBI" id="CHEBI:30013"/>
        <dbReference type="ChEBI" id="CHEBI:30616"/>
        <dbReference type="ChEBI" id="CHEBI:33019"/>
        <dbReference type="ChEBI" id="CHEBI:138113"/>
        <dbReference type="EC" id="2.7.7.108"/>
    </reaction>
</comment>
<keyword evidence="4" id="KW-0067">ATP-binding</keyword>
<comment type="catalytic activity">
    <reaction evidence="7">
        <text>L-tyrosyl-[protein] + ATP = O-(5'-adenylyl)-L-tyrosyl-[protein] + diphosphate</text>
        <dbReference type="Rhea" id="RHEA:54288"/>
        <dbReference type="Rhea" id="RHEA-COMP:10136"/>
        <dbReference type="Rhea" id="RHEA-COMP:13846"/>
        <dbReference type="ChEBI" id="CHEBI:30616"/>
        <dbReference type="ChEBI" id="CHEBI:33019"/>
        <dbReference type="ChEBI" id="CHEBI:46858"/>
        <dbReference type="ChEBI" id="CHEBI:83624"/>
        <dbReference type="EC" id="2.7.7.108"/>
    </reaction>
</comment>
<organism evidence="9 10">
    <name type="scientific">Carboxylicivirga sediminis</name>
    <dbReference type="NCBI Taxonomy" id="2006564"/>
    <lineage>
        <taxon>Bacteria</taxon>
        <taxon>Pseudomonadati</taxon>
        <taxon>Bacteroidota</taxon>
        <taxon>Bacteroidia</taxon>
        <taxon>Marinilabiliales</taxon>
        <taxon>Marinilabiliaceae</taxon>
        <taxon>Carboxylicivirga</taxon>
    </lineage>
</organism>
<keyword evidence="3" id="KW-0547">Nucleotide-binding</keyword>
<evidence type="ECO:0000256" key="5">
    <source>
        <dbReference type="ARBA" id="ARBA00034531"/>
    </source>
</evidence>
<evidence type="ECO:0000256" key="3">
    <source>
        <dbReference type="ARBA" id="ARBA00022741"/>
    </source>
</evidence>
<dbReference type="PROSITE" id="PS51459">
    <property type="entry name" value="FIDO"/>
    <property type="match status" value="1"/>
</dbReference>
<dbReference type="InterPro" id="IPR003812">
    <property type="entry name" value="Fido"/>
</dbReference>
<evidence type="ECO:0000256" key="7">
    <source>
        <dbReference type="ARBA" id="ARBA00048696"/>
    </source>
</evidence>
<gene>
    <name evidence="9" type="ORF">KDU71_06810</name>
</gene>
<accession>A0A941F1W1</accession>
<dbReference type="PANTHER" id="PTHR39560">
    <property type="entry name" value="PROTEIN ADENYLYLTRANSFERASE FIC-RELATED"/>
    <property type="match status" value="1"/>
</dbReference>
<evidence type="ECO:0000256" key="4">
    <source>
        <dbReference type="ARBA" id="ARBA00022840"/>
    </source>
</evidence>
<feature type="domain" description="Fido" evidence="8">
    <location>
        <begin position="57"/>
        <end position="198"/>
    </location>
</feature>
<keyword evidence="1" id="KW-0808">Transferase</keyword>
<dbReference type="Pfam" id="PF02661">
    <property type="entry name" value="Fic"/>
    <property type="match status" value="1"/>
</dbReference>
<sequence>MPYLHSKYEIPGDNGQHEVLPNLLGINKLDAIHKVEFEGFLRAQYQLLEELTTHTKFDFNYIQRIHQLSLHKVYTFAGQLRQVNMTKGGFLFPTAKFLPKICHEFDQQILDTLPDYYQSKQQLIVDIAKVHAELLFIHPFREANGRVARILANMMAIKQGYDFLGFYKITQRQFKDYIIAVQSAAEQNYQPMTDIINAIF</sequence>
<keyword evidence="2" id="KW-0548">Nucleotidyltransferase</keyword>
<dbReference type="EC" id="2.7.7.108" evidence="5"/>
<dbReference type="AlphaFoldDB" id="A0A941F1W1"/>
<name>A0A941F1W1_9BACT</name>
<dbReference type="Proteomes" id="UP000679220">
    <property type="component" value="Unassembled WGS sequence"/>
</dbReference>
<reference evidence="9" key="2">
    <citation type="submission" date="2021-04" db="EMBL/GenBank/DDBJ databases">
        <authorList>
            <person name="Zhang T."/>
            <person name="Zhang Y."/>
            <person name="Lu D."/>
            <person name="Zuo D."/>
            <person name="Du Z."/>
        </authorList>
    </citation>
    <scope>NUCLEOTIDE SEQUENCE</scope>
    <source>
        <strain evidence="9">JR1</strain>
    </source>
</reference>
<keyword evidence="10" id="KW-1185">Reference proteome</keyword>
<evidence type="ECO:0000313" key="10">
    <source>
        <dbReference type="Proteomes" id="UP000679220"/>
    </source>
</evidence>
<proteinExistence type="predicted"/>
<dbReference type="InterPro" id="IPR036597">
    <property type="entry name" value="Fido-like_dom_sf"/>
</dbReference>